<dbReference type="AlphaFoldDB" id="A0A8H3TYM6"/>
<feature type="compositionally biased region" description="Basic and acidic residues" evidence="5">
    <location>
        <begin position="813"/>
        <end position="825"/>
    </location>
</feature>
<feature type="compositionally biased region" description="Low complexity" evidence="5">
    <location>
        <begin position="72"/>
        <end position="83"/>
    </location>
</feature>
<feature type="compositionally biased region" description="Polar residues" evidence="5">
    <location>
        <begin position="377"/>
        <end position="395"/>
    </location>
</feature>
<dbReference type="Pfam" id="PF13639">
    <property type="entry name" value="zf-RING_2"/>
    <property type="match status" value="1"/>
</dbReference>
<dbReference type="InterPro" id="IPR013083">
    <property type="entry name" value="Znf_RING/FYVE/PHD"/>
</dbReference>
<feature type="compositionally biased region" description="Low complexity" evidence="5">
    <location>
        <begin position="617"/>
        <end position="629"/>
    </location>
</feature>
<accession>A0A8H3TYM6</accession>
<evidence type="ECO:0000256" key="4">
    <source>
        <dbReference type="PROSITE-ProRule" id="PRU00175"/>
    </source>
</evidence>
<feature type="compositionally biased region" description="Polar residues" evidence="5">
    <location>
        <begin position="30"/>
        <end position="71"/>
    </location>
</feature>
<feature type="region of interest" description="Disordered" evidence="5">
    <location>
        <begin position="778"/>
        <end position="847"/>
    </location>
</feature>
<dbReference type="SUPFAM" id="SSF57850">
    <property type="entry name" value="RING/U-box"/>
    <property type="match status" value="1"/>
</dbReference>
<evidence type="ECO:0000256" key="5">
    <source>
        <dbReference type="SAM" id="MobiDB-lite"/>
    </source>
</evidence>
<sequence>MPRPDSSTQTVGDGSEASPPLTTGVAHAPSSEQRQTSNSTNSMGEQSAHSQTFLDTAANTVPSGRSTEDPMTTSTHPSSATPALIPTSTHIPGSASGVANASSPVQPYQSSERLFFGPPPPPQVTGSPSRTSPTYAHNGIPEGVIQGILQGILGPMANIQRATSPASAPANMNPRQDSETDRTALNVNINGTSTAPSPDLGSMFSMFGLPQPASQASGSETQPVNVAQSASAPAQNDPALGASSVSGGAAPSESQRQGRFGPSEYSFTFDLGPIGISGLADAGSSFGDVPRSPTSRSNTQDAAPLAQQDPSSGQPQEDADVPPETTGQSGSPNASDNGSNLNNRAPPMTFFLGPNVNWLQPLTGGAGPTVPHENGPEASNQVHGQDTTTNNTGENVDQPPPLAPPLFHFFHRLFQNGMPSGAAQPGVFNFTFGFPSFMQTRLPPDPERAEELLRGLKDPGMDLMIRLDRIVRADALGTTHSGAKQEESEGDADGWKCAVCMEGIEDEIEAHKQDENEPDGDNHDKTEANDFSILERISRTNSIASDTDMQDVEMALNGEIPESPKNKTSLKVFPCHHVFHEDCLRPWLAQKTTCPTCRFDIDPHSVTLRRPVMPQGRANPLRPRPRNAATSNARATPYGSRPISPSTNGDTLASGASNLTRTRPVSAGNNQNPVAANDERQVDPHAPSTTGPAFSHSEVPRSPFAFPRPDRGNSHQINTSGHVDRPPPIAQPPVAASGIPDDSESQSNPQSNSSGSNLTAAGMQDALQMLHELLNRAGRNEPSPAGQSANNGSEINRSPPTANASRSLVTGEADPRTGQIDHDMEAGGNRPEAGDAQSGDVGQSRHPHSHTIAIFEIALPDMPANMMPDTFQGPNGGPPQPFGPNAFRSFMAPFPGMGEGLGNAHHEHDQNNDNNDAGQANQAPENPRTASSTASQGGDEGSRAPSNPITPGGASGNQPPRPHLHRWMSDFQHRPPSSFPLPPTVNLPPLESLGESDSTPIERRRGDERWQIPQVKGTFAEWVLAREKALHWCCDDPVCLYAPPKHPFTDGTQVEWEEWKPTTESLTRINSYKQHHFIGSEYTVVVRRTGGIANWDVRRQLQSTVPPAVQAIDSE</sequence>
<dbReference type="UniPathway" id="UPA00143"/>
<feature type="region of interest" description="Disordered" evidence="5">
    <location>
        <begin position="608"/>
        <end position="758"/>
    </location>
</feature>
<feature type="compositionally biased region" description="Polar residues" evidence="5">
    <location>
        <begin position="212"/>
        <end position="234"/>
    </location>
</feature>
<feature type="compositionally biased region" description="Pro residues" evidence="5">
    <location>
        <begin position="977"/>
        <end position="986"/>
    </location>
</feature>
<dbReference type="PANTHER" id="PTHR15710">
    <property type="entry name" value="E3 UBIQUITIN-PROTEIN LIGASE PRAJA"/>
    <property type="match status" value="1"/>
</dbReference>
<evidence type="ECO:0000313" key="8">
    <source>
        <dbReference type="Proteomes" id="UP000620104"/>
    </source>
</evidence>
<dbReference type="InterPro" id="IPR001841">
    <property type="entry name" value="Znf_RING"/>
</dbReference>
<feature type="region of interest" description="Disordered" evidence="5">
    <location>
        <begin position="362"/>
        <end position="402"/>
    </location>
</feature>
<feature type="compositionally biased region" description="Polar residues" evidence="5">
    <location>
        <begin position="86"/>
        <end position="112"/>
    </location>
</feature>
<evidence type="ECO:0000259" key="6">
    <source>
        <dbReference type="PROSITE" id="PS50089"/>
    </source>
</evidence>
<organism evidence="7 8">
    <name type="scientific">Naganishia liquefaciens</name>
    <dbReference type="NCBI Taxonomy" id="104408"/>
    <lineage>
        <taxon>Eukaryota</taxon>
        <taxon>Fungi</taxon>
        <taxon>Dikarya</taxon>
        <taxon>Basidiomycota</taxon>
        <taxon>Agaricomycotina</taxon>
        <taxon>Tremellomycetes</taxon>
        <taxon>Filobasidiales</taxon>
        <taxon>Filobasidiaceae</taxon>
        <taxon>Naganishia</taxon>
    </lineage>
</organism>
<keyword evidence="3" id="KW-0862">Zinc</keyword>
<feature type="region of interest" description="Disordered" evidence="5">
    <location>
        <begin position="866"/>
        <end position="1005"/>
    </location>
</feature>
<feature type="compositionally biased region" description="Polar residues" evidence="5">
    <location>
        <begin position="643"/>
        <end position="674"/>
    </location>
</feature>
<keyword evidence="2 4" id="KW-0863">Zinc-finger</keyword>
<feature type="compositionally biased region" description="Polar residues" evidence="5">
    <location>
        <begin position="1"/>
        <end position="12"/>
    </location>
</feature>
<dbReference type="PROSITE" id="PS50089">
    <property type="entry name" value="ZF_RING_2"/>
    <property type="match status" value="1"/>
</dbReference>
<keyword evidence="1" id="KW-0479">Metal-binding</keyword>
<feature type="region of interest" description="Disordered" evidence="5">
    <location>
        <begin position="188"/>
        <end position="264"/>
    </location>
</feature>
<name>A0A8H3TYM6_9TREE</name>
<feature type="compositionally biased region" description="Low complexity" evidence="5">
    <location>
        <begin position="745"/>
        <end position="756"/>
    </location>
</feature>
<evidence type="ECO:0000256" key="1">
    <source>
        <dbReference type="ARBA" id="ARBA00022723"/>
    </source>
</evidence>
<evidence type="ECO:0000313" key="7">
    <source>
        <dbReference type="EMBL" id="GHJ89238.1"/>
    </source>
</evidence>
<feature type="compositionally biased region" description="Low complexity" evidence="5">
    <location>
        <begin position="241"/>
        <end position="254"/>
    </location>
</feature>
<proteinExistence type="predicted"/>
<reference evidence="7" key="1">
    <citation type="submission" date="2020-07" db="EMBL/GenBank/DDBJ databases">
        <title>Draft Genome Sequence of a Deep-Sea Yeast, Naganishia (Cryptococcus) liquefaciens strain N6.</title>
        <authorList>
            <person name="Han Y.W."/>
            <person name="Kajitani R."/>
            <person name="Morimoto H."/>
            <person name="Parhat M."/>
            <person name="Tsubouchi H."/>
            <person name="Bakenova O."/>
            <person name="Ogata M."/>
            <person name="Argunhan B."/>
            <person name="Aoki R."/>
            <person name="Kajiwara S."/>
            <person name="Itoh T."/>
            <person name="Iwasaki H."/>
        </authorList>
    </citation>
    <scope>NUCLEOTIDE SEQUENCE</scope>
    <source>
        <strain evidence="7">N6</strain>
    </source>
</reference>
<dbReference type="Gene3D" id="3.30.40.10">
    <property type="entry name" value="Zinc/RING finger domain, C3HC4 (zinc finger)"/>
    <property type="match status" value="1"/>
</dbReference>
<evidence type="ECO:0000256" key="3">
    <source>
        <dbReference type="ARBA" id="ARBA00022833"/>
    </source>
</evidence>
<gene>
    <name evidence="7" type="ORF">NliqN6_5640</name>
</gene>
<dbReference type="EMBL" id="BLZA01000040">
    <property type="protein sequence ID" value="GHJ89238.1"/>
    <property type="molecule type" value="Genomic_DNA"/>
</dbReference>
<dbReference type="SMART" id="SM00184">
    <property type="entry name" value="RING"/>
    <property type="match status" value="1"/>
</dbReference>
<feature type="region of interest" description="Disordered" evidence="5">
    <location>
        <begin position="282"/>
        <end position="348"/>
    </location>
</feature>
<dbReference type="OrthoDB" id="8062037at2759"/>
<dbReference type="Proteomes" id="UP000620104">
    <property type="component" value="Unassembled WGS sequence"/>
</dbReference>
<feature type="compositionally biased region" description="Polar residues" evidence="5">
    <location>
        <begin position="325"/>
        <end position="343"/>
    </location>
</feature>
<evidence type="ECO:0000256" key="2">
    <source>
        <dbReference type="ARBA" id="ARBA00022771"/>
    </source>
</evidence>
<feature type="region of interest" description="Disordered" evidence="5">
    <location>
        <begin position="1"/>
        <end position="132"/>
    </location>
</feature>
<feature type="domain" description="RING-type" evidence="6">
    <location>
        <begin position="497"/>
        <end position="598"/>
    </location>
</feature>
<comment type="caution">
    <text evidence="7">The sequence shown here is derived from an EMBL/GenBank/DDBJ whole genome shotgun (WGS) entry which is preliminary data.</text>
</comment>
<feature type="compositionally biased region" description="Polar residues" evidence="5">
    <location>
        <begin position="785"/>
        <end position="808"/>
    </location>
</feature>
<feature type="compositionally biased region" description="Polar residues" evidence="5">
    <location>
        <begin position="292"/>
        <end position="301"/>
    </location>
</feature>
<protein>
    <recommendedName>
        <fullName evidence="6">RING-type domain-containing protein</fullName>
    </recommendedName>
</protein>
<feature type="compositionally biased region" description="Low complexity" evidence="5">
    <location>
        <begin position="912"/>
        <end position="923"/>
    </location>
</feature>
<dbReference type="GO" id="GO:0008270">
    <property type="term" value="F:zinc ion binding"/>
    <property type="evidence" value="ECO:0007669"/>
    <property type="project" value="UniProtKB-KW"/>
</dbReference>
<keyword evidence="8" id="KW-1185">Reference proteome</keyword>
<dbReference type="GO" id="GO:0016567">
    <property type="term" value="P:protein ubiquitination"/>
    <property type="evidence" value="ECO:0007669"/>
    <property type="project" value="UniProtKB-UniPathway"/>
</dbReference>